<evidence type="ECO:0000256" key="6">
    <source>
        <dbReference type="ARBA" id="ARBA00038076"/>
    </source>
</evidence>
<sequence length="811" mass="91370">MMWHPLYLFKHAYLSLRKVPYFVISIVSSIGVTMGALLAVLTLAYLMMFKPLAYPDSDRLMKINYQRFNANSVLQTESFIYPAAELLYKSQQANKIMSDMAMLFYTEEVIVSEAMQPKFSTTYITNNWFELLAIPMALGDYPLRLDEAESYVPGAIISYKNWQSYFSGRKDILSQHIVINGISHPIIGITAENFIEPQLYKTGRDTQVWLPWKYNNSDFKEVWNFIDNQIVLVGKLHQDMTSQQAALLLAPEANEAFIKHSDIEGFYKNWNVNFHLVAIKTELSAGSINTVYVLVAGVLGLLLITATNVANLFLARIASQRKNLAISASLGAKKSQLKALVFSEALLLMIASMIFALFIAKLGLGIMQYYFSENLARVNELQLSYITFVSGVVVSFILACIFTQLSVKTIDYFSLNASLQTSGKGTATQVAIKSRVWLICSQISIAMLLVFSSGLLLQDAIRQLKQPLGFNSAQLMSIEFAIATLDWQGWSRYAPKVRELEQKLLLLPQIEDVSFSRTPLDDTLQYPLTDVKSNHKYYSLFRNVDHHYFNVLQQEILQGDGFTELDVKQQTQVLIVNQAFASILSADGNAVLGRKLLFDDKPHTVIGIVANLALPTQRNPPARFYITNFGTATFMMVKLKKNQELSREQMIKTLFEVDKQFALSKFEHMSKSIKVATFEHTLTASIAIFLAFITIFIASIGLYGILSYCIQMRRFELGTRMAIGAKGKDLFKLVLQENIKTICIGIVVSMIAFSLLAIVFSDFISLYLTLQIIPVFLVTLGLISIMSFTACYLPLKPMIKHPVIYALKGND</sequence>
<dbReference type="Pfam" id="PF12704">
    <property type="entry name" value="MacB_PCD"/>
    <property type="match status" value="2"/>
</dbReference>
<dbReference type="InterPro" id="IPR050250">
    <property type="entry name" value="Macrolide_Exporter_MacB"/>
</dbReference>
<evidence type="ECO:0000313" key="11">
    <source>
        <dbReference type="Proteomes" id="UP000198862"/>
    </source>
</evidence>
<gene>
    <name evidence="10" type="ORF">SAMN02745724_04094</name>
</gene>
<comment type="similarity">
    <text evidence="6">Belongs to the ABC-4 integral membrane protein family.</text>
</comment>
<name>A0A1I1R3I3_9GAMM</name>
<dbReference type="OrthoDB" id="6277728at2"/>
<dbReference type="RefSeq" id="WP_091989045.1">
    <property type="nucleotide sequence ID" value="NZ_FOLO01000046.1"/>
</dbReference>
<evidence type="ECO:0000259" key="9">
    <source>
        <dbReference type="Pfam" id="PF12704"/>
    </source>
</evidence>
<accession>A0A1I1R3I3</accession>
<feature type="domain" description="MacB-like periplasmic core" evidence="9">
    <location>
        <begin position="443"/>
        <end position="643"/>
    </location>
</feature>
<feature type="transmembrane region" description="Helical" evidence="7">
    <location>
        <begin position="686"/>
        <end position="710"/>
    </location>
</feature>
<dbReference type="Proteomes" id="UP000198862">
    <property type="component" value="Unassembled WGS sequence"/>
</dbReference>
<feature type="domain" description="MacB-like periplasmic core" evidence="9">
    <location>
        <begin position="29"/>
        <end position="224"/>
    </location>
</feature>
<keyword evidence="2" id="KW-1003">Cell membrane</keyword>
<evidence type="ECO:0000256" key="2">
    <source>
        <dbReference type="ARBA" id="ARBA00022475"/>
    </source>
</evidence>
<feature type="transmembrane region" description="Helical" evidence="7">
    <location>
        <begin position="21"/>
        <end position="48"/>
    </location>
</feature>
<dbReference type="PANTHER" id="PTHR30572:SF4">
    <property type="entry name" value="ABC TRANSPORTER PERMEASE YTRF"/>
    <property type="match status" value="1"/>
</dbReference>
<proteinExistence type="inferred from homology"/>
<dbReference type="InterPro" id="IPR003838">
    <property type="entry name" value="ABC3_permease_C"/>
</dbReference>
<feature type="transmembrane region" description="Helical" evidence="7">
    <location>
        <begin position="383"/>
        <end position="405"/>
    </location>
</feature>
<feature type="domain" description="ABC3 transporter permease C-terminal" evidence="8">
    <location>
        <begin position="688"/>
        <end position="801"/>
    </location>
</feature>
<evidence type="ECO:0000256" key="1">
    <source>
        <dbReference type="ARBA" id="ARBA00004651"/>
    </source>
</evidence>
<feature type="domain" description="ABC3 transporter permease C-terminal" evidence="8">
    <location>
        <begin position="298"/>
        <end position="400"/>
    </location>
</feature>
<keyword evidence="3 7" id="KW-0812">Transmembrane</keyword>
<evidence type="ECO:0000256" key="3">
    <source>
        <dbReference type="ARBA" id="ARBA00022692"/>
    </source>
</evidence>
<dbReference type="InterPro" id="IPR025857">
    <property type="entry name" value="MacB_PCD"/>
</dbReference>
<feature type="transmembrane region" description="Helical" evidence="7">
    <location>
        <begin position="291"/>
        <end position="314"/>
    </location>
</feature>
<reference evidence="10 11" key="1">
    <citation type="submission" date="2016-10" db="EMBL/GenBank/DDBJ databases">
        <authorList>
            <person name="de Groot N.N."/>
        </authorList>
    </citation>
    <scope>NUCLEOTIDE SEQUENCE [LARGE SCALE GENOMIC DNA]</scope>
    <source>
        <strain evidence="10 11">DSM 6059</strain>
    </source>
</reference>
<evidence type="ECO:0000256" key="7">
    <source>
        <dbReference type="SAM" id="Phobius"/>
    </source>
</evidence>
<evidence type="ECO:0000256" key="5">
    <source>
        <dbReference type="ARBA" id="ARBA00023136"/>
    </source>
</evidence>
<organism evidence="10 11">
    <name type="scientific">Pseudoalteromonas denitrificans DSM 6059</name>
    <dbReference type="NCBI Taxonomy" id="1123010"/>
    <lineage>
        <taxon>Bacteria</taxon>
        <taxon>Pseudomonadati</taxon>
        <taxon>Pseudomonadota</taxon>
        <taxon>Gammaproteobacteria</taxon>
        <taxon>Alteromonadales</taxon>
        <taxon>Pseudoalteromonadaceae</taxon>
        <taxon>Pseudoalteromonas</taxon>
    </lineage>
</organism>
<feature type="transmembrane region" description="Helical" evidence="7">
    <location>
        <begin position="436"/>
        <end position="457"/>
    </location>
</feature>
<evidence type="ECO:0000256" key="4">
    <source>
        <dbReference type="ARBA" id="ARBA00022989"/>
    </source>
</evidence>
<dbReference type="AlphaFoldDB" id="A0A1I1R3I3"/>
<feature type="transmembrane region" description="Helical" evidence="7">
    <location>
        <begin position="772"/>
        <end position="795"/>
    </location>
</feature>
<dbReference type="EMBL" id="FOLO01000046">
    <property type="protein sequence ID" value="SFD28859.1"/>
    <property type="molecule type" value="Genomic_DNA"/>
</dbReference>
<dbReference type="GO" id="GO:0022857">
    <property type="term" value="F:transmembrane transporter activity"/>
    <property type="evidence" value="ECO:0007669"/>
    <property type="project" value="TreeGrafter"/>
</dbReference>
<evidence type="ECO:0000259" key="8">
    <source>
        <dbReference type="Pfam" id="PF02687"/>
    </source>
</evidence>
<dbReference type="STRING" id="1123010.SAMN02745724_04094"/>
<keyword evidence="11" id="KW-1185">Reference proteome</keyword>
<feature type="transmembrane region" description="Helical" evidence="7">
    <location>
        <begin position="345"/>
        <end position="371"/>
    </location>
</feature>
<evidence type="ECO:0000313" key="10">
    <source>
        <dbReference type="EMBL" id="SFD28859.1"/>
    </source>
</evidence>
<dbReference type="GO" id="GO:0005886">
    <property type="term" value="C:plasma membrane"/>
    <property type="evidence" value="ECO:0007669"/>
    <property type="project" value="UniProtKB-SubCell"/>
</dbReference>
<comment type="subcellular location">
    <subcellularLocation>
        <location evidence="1">Cell membrane</location>
        <topology evidence="1">Multi-pass membrane protein</topology>
    </subcellularLocation>
</comment>
<protein>
    <submittedName>
        <fullName evidence="10">Duplicated orphan permease</fullName>
    </submittedName>
</protein>
<feature type="transmembrane region" description="Helical" evidence="7">
    <location>
        <begin position="741"/>
        <end position="760"/>
    </location>
</feature>
<keyword evidence="4 7" id="KW-1133">Transmembrane helix</keyword>
<dbReference type="Pfam" id="PF02687">
    <property type="entry name" value="FtsX"/>
    <property type="match status" value="2"/>
</dbReference>
<dbReference type="PANTHER" id="PTHR30572">
    <property type="entry name" value="MEMBRANE COMPONENT OF TRANSPORTER-RELATED"/>
    <property type="match status" value="1"/>
</dbReference>
<keyword evidence="5 7" id="KW-0472">Membrane</keyword>